<gene>
    <name evidence="3" type="ORF">STRAU_3742</name>
</gene>
<proteinExistence type="predicted"/>
<dbReference type="PATRIC" id="fig|1286094.4.peg.3698"/>
<dbReference type="RefSeq" id="WP_016641869.1">
    <property type="nucleotide sequence ID" value="NZ_AOPZ01000176.1"/>
</dbReference>
<organism evidence="3 4">
    <name type="scientific">Streptomyces aurantiacus JA 4570</name>
    <dbReference type="NCBI Taxonomy" id="1286094"/>
    <lineage>
        <taxon>Bacteria</taxon>
        <taxon>Bacillati</taxon>
        <taxon>Actinomycetota</taxon>
        <taxon>Actinomycetes</taxon>
        <taxon>Kitasatosporales</taxon>
        <taxon>Streptomycetaceae</taxon>
        <taxon>Streptomyces</taxon>
        <taxon>Streptomyces aurantiacus group</taxon>
    </lineage>
</organism>
<keyword evidence="4" id="KW-1185">Reference proteome</keyword>
<comment type="caution">
    <text evidence="3">The sequence shown here is derived from an EMBL/GenBank/DDBJ whole genome shotgun (WGS) entry which is preliminary data.</text>
</comment>
<evidence type="ECO:0000259" key="2">
    <source>
        <dbReference type="Pfam" id="PF10615"/>
    </source>
</evidence>
<dbReference type="EMBL" id="AOPZ01000176">
    <property type="protein sequence ID" value="EPH43212.1"/>
    <property type="molecule type" value="Genomic_DNA"/>
</dbReference>
<dbReference type="OrthoDB" id="3381348at2"/>
<feature type="compositionally biased region" description="Low complexity" evidence="1">
    <location>
        <begin position="1"/>
        <end position="19"/>
    </location>
</feature>
<dbReference type="Pfam" id="PF10615">
    <property type="entry name" value="DUF2470"/>
    <property type="match status" value="1"/>
</dbReference>
<reference evidence="3 4" key="1">
    <citation type="submission" date="2013-02" db="EMBL/GenBank/DDBJ databases">
        <title>Draft Genome Sequence of Streptomyces aurantiacus, Which Produces Setomimycin.</title>
        <authorList>
            <person name="Gruening B.A."/>
            <person name="Praeg A."/>
            <person name="Erxleben A."/>
            <person name="Guenther S."/>
            <person name="Mueller M."/>
        </authorList>
    </citation>
    <scope>NUCLEOTIDE SEQUENCE [LARGE SCALE GENOMIC DNA]</scope>
    <source>
        <strain evidence="3 4">JA 4570</strain>
    </source>
</reference>
<feature type="region of interest" description="Disordered" evidence="1">
    <location>
        <begin position="1"/>
        <end position="20"/>
    </location>
</feature>
<dbReference type="InterPro" id="IPR037119">
    <property type="entry name" value="Haem_oxidase_HugZ-like_sf"/>
</dbReference>
<dbReference type="InterPro" id="IPR019595">
    <property type="entry name" value="DUF2470"/>
</dbReference>
<accession>S4AP20</accession>
<dbReference type="SUPFAM" id="SSF50475">
    <property type="entry name" value="FMN-binding split barrel"/>
    <property type="match status" value="1"/>
</dbReference>
<evidence type="ECO:0000313" key="3">
    <source>
        <dbReference type="EMBL" id="EPH43212.1"/>
    </source>
</evidence>
<protein>
    <recommendedName>
        <fullName evidence="2">DUF2470 domain-containing protein</fullName>
    </recommendedName>
</protein>
<dbReference type="AlphaFoldDB" id="S4AP20"/>
<evidence type="ECO:0000256" key="1">
    <source>
        <dbReference type="SAM" id="MobiDB-lite"/>
    </source>
</evidence>
<dbReference type="Proteomes" id="UP000014629">
    <property type="component" value="Unassembled WGS sequence"/>
</dbReference>
<evidence type="ECO:0000313" key="4">
    <source>
        <dbReference type="Proteomes" id="UP000014629"/>
    </source>
</evidence>
<name>S4AP20_9ACTN</name>
<dbReference type="Gene3D" id="3.20.180.10">
    <property type="entry name" value="PNP-oxidase-like"/>
    <property type="match status" value="1"/>
</dbReference>
<feature type="domain" description="DUF2470" evidence="2">
    <location>
        <begin position="162"/>
        <end position="236"/>
    </location>
</feature>
<sequence length="257" mass="26797">MSTAAETSPAEPSEPTEPTAAERVRSVIAGAESLSLTTDGQAYDLIGMHSVSRRGRITLHPQADSPLTAQVARAPRGGLAALLEFTDIAPTAVRARVRASVTVSGWLSPDRLGDATGTADTAPTALALDTARVTLRTPAETVEVGLDEMTLAAPDPLAAEEAAMLTHLADAHEDMVAGLVTLSAPRVPHGFIRAVPLALDRHGITLRHEYPSGHCDLRLLFPTPAGNAAEAGDRICRLLVAPAATAHLHHPSPSPRS</sequence>